<evidence type="ECO:0008006" key="3">
    <source>
        <dbReference type="Google" id="ProtNLM"/>
    </source>
</evidence>
<name>A0AAD6KZS9_9ROSI</name>
<dbReference type="PANTHER" id="PTHR10826">
    <property type="entry name" value="COMPLEMENT COMPONENT 1"/>
    <property type="match status" value="1"/>
</dbReference>
<dbReference type="EMBL" id="JAPFFJ010000003">
    <property type="protein sequence ID" value="KAJ6432601.1"/>
    <property type="molecule type" value="Genomic_DNA"/>
</dbReference>
<gene>
    <name evidence="1" type="ORF">OIU84_019776</name>
</gene>
<dbReference type="Pfam" id="PF02330">
    <property type="entry name" value="MAM33"/>
    <property type="match status" value="1"/>
</dbReference>
<dbReference type="GO" id="GO:0005759">
    <property type="term" value="C:mitochondrial matrix"/>
    <property type="evidence" value="ECO:0007669"/>
    <property type="project" value="InterPro"/>
</dbReference>
<protein>
    <recommendedName>
        <fullName evidence="3">Mitochondrial glycoprotein family protein</fullName>
    </recommendedName>
</protein>
<reference evidence="1 2" key="1">
    <citation type="journal article" date="2023" name="Int. J. Mol. Sci.">
        <title>De Novo Assembly and Annotation of 11 Diverse Shrub Willow (Salix) Genomes Reveals Novel Gene Organization in Sex-Linked Regions.</title>
        <authorList>
            <person name="Hyden B."/>
            <person name="Feng K."/>
            <person name="Yates T.B."/>
            <person name="Jawdy S."/>
            <person name="Cereghino C."/>
            <person name="Smart L.B."/>
            <person name="Muchero W."/>
        </authorList>
    </citation>
    <scope>NUCLEOTIDE SEQUENCE [LARGE SCALE GENOMIC DNA]</scope>
    <source>
        <tissue evidence="1">Shoot tip</tissue>
    </source>
</reference>
<dbReference type="PANTHER" id="PTHR10826:SF41">
    <property type="entry name" value="MITOCHONDRIAL GLYCOPROTEIN FAMILY PROTEIN"/>
    <property type="match status" value="1"/>
</dbReference>
<dbReference type="InterPro" id="IPR036561">
    <property type="entry name" value="MAM33_sf"/>
</dbReference>
<dbReference type="Proteomes" id="UP001162972">
    <property type="component" value="Chromosome 10"/>
</dbReference>
<accession>A0AAD6KZS9</accession>
<evidence type="ECO:0000313" key="1">
    <source>
        <dbReference type="EMBL" id="KAJ6432601.1"/>
    </source>
</evidence>
<dbReference type="InterPro" id="IPR003428">
    <property type="entry name" value="MAM33"/>
</dbReference>
<dbReference type="Gene3D" id="3.10.280.10">
    <property type="entry name" value="Mitochondrial glycoprotein"/>
    <property type="match status" value="1"/>
</dbReference>
<dbReference type="AlphaFoldDB" id="A0AAD6KZS9"/>
<sequence>MSFTAILRKSASTVTPLASRLVRLVRLGQRDYHCAHFSAMKTPSQSALAIIPPSSFHFCNVFAPRLLKLRGPVQPSRFFELLNRKSRMPRENDDSDLAEEIPEDFPFKIDDNAGQQTVILTREYEGELVKVEVHMPDFVTGEENDVDDGNDDKEQPVQSSIPLAVTVSKKSGTCLQFNCVAYADEVTIDSISIGVSESSEDQMAYDGPNFHDLDENLKKGFHKYLEIRGIKASTTNFLHEYMINKDSREYMGWLSNLKQFIEA</sequence>
<comment type="caution">
    <text evidence="1">The sequence shown here is derived from an EMBL/GenBank/DDBJ whole genome shotgun (WGS) entry which is preliminary data.</text>
</comment>
<organism evidence="1 2">
    <name type="scientific">Salix udensis</name>
    <dbReference type="NCBI Taxonomy" id="889485"/>
    <lineage>
        <taxon>Eukaryota</taxon>
        <taxon>Viridiplantae</taxon>
        <taxon>Streptophyta</taxon>
        <taxon>Embryophyta</taxon>
        <taxon>Tracheophyta</taxon>
        <taxon>Spermatophyta</taxon>
        <taxon>Magnoliopsida</taxon>
        <taxon>eudicotyledons</taxon>
        <taxon>Gunneridae</taxon>
        <taxon>Pentapetalae</taxon>
        <taxon>rosids</taxon>
        <taxon>fabids</taxon>
        <taxon>Malpighiales</taxon>
        <taxon>Salicaceae</taxon>
        <taxon>Saliceae</taxon>
        <taxon>Salix</taxon>
    </lineage>
</organism>
<keyword evidence="2" id="KW-1185">Reference proteome</keyword>
<proteinExistence type="predicted"/>
<evidence type="ECO:0000313" key="2">
    <source>
        <dbReference type="Proteomes" id="UP001162972"/>
    </source>
</evidence>
<dbReference type="SUPFAM" id="SSF54529">
    <property type="entry name" value="Mitochondrial glycoprotein MAM33-like"/>
    <property type="match status" value="1"/>
</dbReference>